<dbReference type="PANTHER" id="PTHR30146:SF145">
    <property type="entry name" value="RIBOSE OPERON REPRESSOR"/>
    <property type="match status" value="1"/>
</dbReference>
<keyword evidence="1" id="KW-0805">Transcription regulation</keyword>
<keyword evidence="7" id="KW-1185">Reference proteome</keyword>
<evidence type="ECO:0000313" key="7">
    <source>
        <dbReference type="Proteomes" id="UP000004322"/>
    </source>
</evidence>
<evidence type="ECO:0000256" key="2">
    <source>
        <dbReference type="ARBA" id="ARBA00023125"/>
    </source>
</evidence>
<evidence type="ECO:0000256" key="3">
    <source>
        <dbReference type="ARBA" id="ARBA00023163"/>
    </source>
</evidence>
<dbReference type="Proteomes" id="UP000004322">
    <property type="component" value="Unassembled WGS sequence"/>
</dbReference>
<dbReference type="PROSITE" id="PS50943">
    <property type="entry name" value="HTH_CROC1"/>
    <property type="match status" value="1"/>
</dbReference>
<dbReference type="PROSITE" id="PS00356">
    <property type="entry name" value="HTH_LACI_1"/>
    <property type="match status" value="1"/>
</dbReference>
<dbReference type="eggNOG" id="COG1609">
    <property type="taxonomic scope" value="Bacteria"/>
</dbReference>
<dbReference type="SMART" id="SM00354">
    <property type="entry name" value="HTH_LACI"/>
    <property type="match status" value="1"/>
</dbReference>
<dbReference type="OrthoDB" id="1639518at2"/>
<dbReference type="Pfam" id="PF00356">
    <property type="entry name" value="LacI"/>
    <property type="match status" value="1"/>
</dbReference>
<sequence>MFGKVTINDIAKLVGVSKATVSYYLSGNYKKMSLATKEKIRQAIEVTGYQPSKVAQSLVTRDTKTIGVVIADITNPFISFVMKGINDTCTLHGYAATFTNSDNDLNQELDNLRRLDQEKVSGVILDSVDANNPMIKTLDNQKMVMVDRQSKNLTLDTIVSDNTYSTSKFLKKMQAAGYEDIYFVTFPITGISTREARYLGFTETVSSDPSKLITLGEAETEKKIFSIIEKAQKRTAFFMMNGPTLLEFMKMLNKTDYRYPDDFGLGSYEDLDWMEVLNPNMSCIRQDSYGLGCVAAECLIDKIKHDDQTYKPQLIEVRNDIVLRKSF</sequence>
<evidence type="ECO:0000259" key="4">
    <source>
        <dbReference type="PROSITE" id="PS50932"/>
    </source>
</evidence>
<dbReference type="InterPro" id="IPR001761">
    <property type="entry name" value="Peripla_BP/Lac1_sug-bd_dom"/>
</dbReference>
<dbReference type="CDD" id="cd01392">
    <property type="entry name" value="HTH_LacI"/>
    <property type="match status" value="1"/>
</dbReference>
<gene>
    <name evidence="6" type="ORF">STRCR_2259</name>
</gene>
<dbReference type="Pfam" id="PF00532">
    <property type="entry name" value="Peripla_BP_1"/>
    <property type="match status" value="1"/>
</dbReference>
<dbReference type="STRING" id="873449.STRCR_2259"/>
<evidence type="ECO:0000259" key="5">
    <source>
        <dbReference type="PROSITE" id="PS50943"/>
    </source>
</evidence>
<reference evidence="6" key="1">
    <citation type="submission" date="2011-07" db="EMBL/GenBank/DDBJ databases">
        <authorList>
            <person name="Stanhope M.J."/>
            <person name="Durkin A.S."/>
            <person name="Hostetler J."/>
            <person name="Kim M."/>
            <person name="Radune D."/>
            <person name="Singh I."/>
            <person name="Town C.D."/>
        </authorList>
    </citation>
    <scope>NUCLEOTIDE SEQUENCE [LARGE SCALE GENOMIC DNA]</scope>
    <source>
        <strain evidence="6">HS-6</strain>
    </source>
</reference>
<dbReference type="InterPro" id="IPR010982">
    <property type="entry name" value="Lambda_DNA-bd_dom_sf"/>
</dbReference>
<dbReference type="SUPFAM" id="SSF53822">
    <property type="entry name" value="Periplasmic binding protein-like I"/>
    <property type="match status" value="1"/>
</dbReference>
<dbReference type="RefSeq" id="WP_004229478.1">
    <property type="nucleotide sequence ID" value="NZ_AEUV02000002.1"/>
</dbReference>
<accession>G5JSY8</accession>
<keyword evidence="3" id="KW-0804">Transcription</keyword>
<dbReference type="AlphaFoldDB" id="G5JSY8"/>
<dbReference type="GO" id="GO:0003700">
    <property type="term" value="F:DNA-binding transcription factor activity"/>
    <property type="evidence" value="ECO:0007669"/>
    <property type="project" value="TreeGrafter"/>
</dbReference>
<evidence type="ECO:0000313" key="6">
    <source>
        <dbReference type="EMBL" id="EHI75241.1"/>
    </source>
</evidence>
<dbReference type="InterPro" id="IPR001387">
    <property type="entry name" value="Cro/C1-type_HTH"/>
</dbReference>
<dbReference type="PANTHER" id="PTHR30146">
    <property type="entry name" value="LACI-RELATED TRANSCRIPTIONAL REPRESSOR"/>
    <property type="match status" value="1"/>
</dbReference>
<dbReference type="SUPFAM" id="SSF47413">
    <property type="entry name" value="lambda repressor-like DNA-binding domains"/>
    <property type="match status" value="1"/>
</dbReference>
<dbReference type="InterPro" id="IPR000843">
    <property type="entry name" value="HTH_LacI"/>
</dbReference>
<dbReference type="EMBL" id="AEUV02000002">
    <property type="protein sequence ID" value="EHI75241.1"/>
    <property type="molecule type" value="Genomic_DNA"/>
</dbReference>
<comment type="caution">
    <text evidence="6">The sequence shown here is derived from an EMBL/GenBank/DDBJ whole genome shotgun (WGS) entry which is preliminary data.</text>
</comment>
<keyword evidence="2" id="KW-0238">DNA-binding</keyword>
<protein>
    <submittedName>
        <fullName evidence="6">Sugar-binding transcriptional regulator, LacI family</fullName>
    </submittedName>
</protein>
<dbReference type="Gene3D" id="1.10.260.40">
    <property type="entry name" value="lambda repressor-like DNA-binding domains"/>
    <property type="match status" value="1"/>
</dbReference>
<organism evidence="6 7">
    <name type="scientific">Streptococcus criceti HS-6</name>
    <dbReference type="NCBI Taxonomy" id="873449"/>
    <lineage>
        <taxon>Bacteria</taxon>
        <taxon>Bacillati</taxon>
        <taxon>Bacillota</taxon>
        <taxon>Bacilli</taxon>
        <taxon>Lactobacillales</taxon>
        <taxon>Streptococcaceae</taxon>
        <taxon>Streptococcus</taxon>
    </lineage>
</organism>
<dbReference type="Gene3D" id="3.40.50.2300">
    <property type="match status" value="2"/>
</dbReference>
<feature type="domain" description="HTH cro/C1-type" evidence="5">
    <location>
        <begin position="4"/>
        <end position="50"/>
    </location>
</feature>
<name>G5JSY8_STRCG</name>
<dbReference type="GO" id="GO:0000976">
    <property type="term" value="F:transcription cis-regulatory region binding"/>
    <property type="evidence" value="ECO:0007669"/>
    <property type="project" value="TreeGrafter"/>
</dbReference>
<dbReference type="InterPro" id="IPR028082">
    <property type="entry name" value="Peripla_BP_I"/>
</dbReference>
<evidence type="ECO:0000256" key="1">
    <source>
        <dbReference type="ARBA" id="ARBA00023015"/>
    </source>
</evidence>
<proteinExistence type="predicted"/>
<dbReference type="PROSITE" id="PS50932">
    <property type="entry name" value="HTH_LACI_2"/>
    <property type="match status" value="1"/>
</dbReference>
<feature type="domain" description="HTH lacI-type" evidence="4">
    <location>
        <begin position="5"/>
        <end position="60"/>
    </location>
</feature>